<reference evidence="2 3" key="1">
    <citation type="submission" date="2020-11" db="EMBL/GenBank/DDBJ databases">
        <title>The genome sequence of Erythrobacter sp. 6D36.</title>
        <authorList>
            <person name="Liu Y."/>
        </authorList>
    </citation>
    <scope>NUCLEOTIDE SEQUENCE [LARGE SCALE GENOMIC DNA]</scope>
    <source>
        <strain evidence="2 3">6D36</strain>
    </source>
</reference>
<dbReference type="PROSITE" id="PS51186">
    <property type="entry name" value="GNAT"/>
    <property type="match status" value="1"/>
</dbReference>
<dbReference type="Proteomes" id="UP000594459">
    <property type="component" value="Chromosome"/>
</dbReference>
<dbReference type="InterPro" id="IPR000182">
    <property type="entry name" value="GNAT_dom"/>
</dbReference>
<keyword evidence="3" id="KW-1185">Reference proteome</keyword>
<accession>A0A7S8F7K7</accession>
<organism evidence="2 3">
    <name type="scientific">Qipengyuania soli</name>
    <dbReference type="NCBI Taxonomy" id="2782568"/>
    <lineage>
        <taxon>Bacteria</taxon>
        <taxon>Pseudomonadati</taxon>
        <taxon>Pseudomonadota</taxon>
        <taxon>Alphaproteobacteria</taxon>
        <taxon>Sphingomonadales</taxon>
        <taxon>Erythrobacteraceae</taxon>
        <taxon>Qipengyuania</taxon>
    </lineage>
</organism>
<evidence type="ECO:0000313" key="3">
    <source>
        <dbReference type="Proteomes" id="UP000594459"/>
    </source>
</evidence>
<evidence type="ECO:0000259" key="1">
    <source>
        <dbReference type="PROSITE" id="PS51186"/>
    </source>
</evidence>
<name>A0A7S8F7K7_9SPHN</name>
<sequence length="163" mass="17299">MIIRPEQPGDEATIHALTEAAFRDMPFSDGDEQDLVDRLRADGDLTLSLVAEDAGKILGHIAFSPVSISDGSEDWFGLGPVSVCPELHGQGIGSLLIRRGIADLSDIGARGIVLLGSPEYYGRFGFGHDPLLAYPGPPPEYFQRLVLNGPPPAGVVTYAPAFG</sequence>
<protein>
    <submittedName>
        <fullName evidence="2">N-acetyltransferase</fullName>
    </submittedName>
</protein>
<dbReference type="InterPro" id="IPR016181">
    <property type="entry name" value="Acyl_CoA_acyltransferase"/>
</dbReference>
<dbReference type="AlphaFoldDB" id="A0A7S8F7K7"/>
<dbReference type="EMBL" id="CP064654">
    <property type="protein sequence ID" value="QPD00553.1"/>
    <property type="molecule type" value="Genomic_DNA"/>
</dbReference>
<feature type="domain" description="N-acetyltransferase" evidence="1">
    <location>
        <begin position="1"/>
        <end position="150"/>
    </location>
</feature>
<proteinExistence type="predicted"/>
<dbReference type="CDD" id="cd04301">
    <property type="entry name" value="NAT_SF"/>
    <property type="match status" value="1"/>
</dbReference>
<evidence type="ECO:0000313" key="2">
    <source>
        <dbReference type="EMBL" id="QPD00553.1"/>
    </source>
</evidence>
<dbReference type="SUPFAM" id="SSF55729">
    <property type="entry name" value="Acyl-CoA N-acyltransferases (Nat)"/>
    <property type="match status" value="1"/>
</dbReference>
<gene>
    <name evidence="2" type="ORF">IRL76_13735</name>
</gene>
<dbReference type="Gene3D" id="3.40.630.30">
    <property type="match status" value="1"/>
</dbReference>
<keyword evidence="2" id="KW-0808">Transferase</keyword>
<dbReference type="KEGG" id="qso:IRL76_13735"/>
<dbReference type="Pfam" id="PF00583">
    <property type="entry name" value="Acetyltransf_1"/>
    <property type="match status" value="1"/>
</dbReference>
<dbReference type="GO" id="GO:0016747">
    <property type="term" value="F:acyltransferase activity, transferring groups other than amino-acyl groups"/>
    <property type="evidence" value="ECO:0007669"/>
    <property type="project" value="InterPro"/>
</dbReference>